<sequence>MKLVKGISVLSAAILLAACGSDDDDNDSPVAPTTPTAPANYEFASKVVDGESSVSYGGQVARNVLISELKALIGSPLLASELGSNDSAMEAVAQKLQLVYRVGTSTVDGQTYNLTSQNAYTLATEATPVGISVNDGTLVQAGYGDLSSDKNLYSKMAGIDNSLAIGEFVGWDIAADSEDAKPDALVQSWFAAVAALAADENHQGKDYVSATGLDYQQLTEKFLLGAVAFSQTANDYLKADKGLLKQNSAGDKDGSKPYTALEHQWDEGFGYFGAARDYNSYTDEQLKAQKDHDTNNDGQIDLEAEFTFPMAQYANKRDASIEGWDTSKKIMDAYLKGRQIIVDNYGTDPVAGEGYHAELVEQAEIIVETWEEIFAANVIHYINGTLADMQKIGGDDYDFDGHAKRWSELKAFALALQFNPIAEIDLDELKQLHSLIGQAPVLEGGNIEAYSTALTQARALLADVYDFEGDVSQW</sequence>
<dbReference type="Pfam" id="PF16148">
    <property type="entry name" value="DUF4856"/>
    <property type="match status" value="1"/>
</dbReference>
<dbReference type="InterPro" id="IPR032331">
    <property type="entry name" value="DUF4856"/>
</dbReference>
<evidence type="ECO:0000256" key="1">
    <source>
        <dbReference type="SAM" id="SignalP"/>
    </source>
</evidence>
<reference evidence="2 3" key="1">
    <citation type="submission" date="2017-07" db="EMBL/GenBank/DDBJ databases">
        <title>Annotated genome sequence of Bacterioplanes sanyensis isolated from Red Sea.</title>
        <authorList>
            <person name="Rehman Z.U."/>
        </authorList>
    </citation>
    <scope>NUCLEOTIDE SEQUENCE [LARGE SCALE GENOMIC DNA]</scope>
    <source>
        <strain evidence="2 3">NV9</strain>
    </source>
</reference>
<dbReference type="OrthoDB" id="5498726at2"/>
<organism evidence="2 3">
    <name type="scientific">Bacterioplanes sanyensis</name>
    <dbReference type="NCBI Taxonomy" id="1249553"/>
    <lineage>
        <taxon>Bacteria</taxon>
        <taxon>Pseudomonadati</taxon>
        <taxon>Pseudomonadota</taxon>
        <taxon>Gammaproteobacteria</taxon>
        <taxon>Oceanospirillales</taxon>
        <taxon>Oceanospirillaceae</taxon>
        <taxon>Bacterioplanes</taxon>
    </lineage>
</organism>
<evidence type="ECO:0000313" key="3">
    <source>
        <dbReference type="Proteomes" id="UP000202440"/>
    </source>
</evidence>
<dbReference type="AlphaFoldDB" id="A0A222FIS1"/>
<dbReference type="KEGG" id="bsan:CHH28_08145"/>
<keyword evidence="3" id="KW-1185">Reference proteome</keyword>
<accession>A0A222FIS1</accession>
<feature type="signal peptide" evidence="1">
    <location>
        <begin position="1"/>
        <end position="17"/>
    </location>
</feature>
<dbReference type="PROSITE" id="PS51257">
    <property type="entry name" value="PROKAR_LIPOPROTEIN"/>
    <property type="match status" value="1"/>
</dbReference>
<gene>
    <name evidence="2" type="ORF">CHH28_08145</name>
</gene>
<name>A0A222FIS1_9GAMM</name>
<dbReference type="RefSeq" id="WP_094059837.1">
    <property type="nucleotide sequence ID" value="NZ_CP022530.1"/>
</dbReference>
<keyword evidence="1" id="KW-0732">Signal</keyword>
<feature type="chain" id="PRO_5012872166" evidence="1">
    <location>
        <begin position="18"/>
        <end position="474"/>
    </location>
</feature>
<protein>
    <submittedName>
        <fullName evidence="2">DUF4856 domain-containing protein</fullName>
    </submittedName>
</protein>
<dbReference type="Proteomes" id="UP000202440">
    <property type="component" value="Chromosome"/>
</dbReference>
<dbReference type="EMBL" id="CP022530">
    <property type="protein sequence ID" value="ASP38649.1"/>
    <property type="molecule type" value="Genomic_DNA"/>
</dbReference>
<evidence type="ECO:0000313" key="2">
    <source>
        <dbReference type="EMBL" id="ASP38649.1"/>
    </source>
</evidence>
<proteinExistence type="predicted"/>